<comment type="subcellular location">
    <subcellularLocation>
        <location evidence="1">Cell membrane</location>
        <topology evidence="1">Peripheral membrane protein</topology>
        <orientation evidence="1">Cytoplasmic side</orientation>
    </subcellularLocation>
</comment>
<dbReference type="RefSeq" id="WP_149543954.1">
    <property type="nucleotide sequence ID" value="NZ_VTPS01000001.1"/>
</dbReference>
<dbReference type="SUPFAM" id="SSF52540">
    <property type="entry name" value="P-loop containing nucleoside triphosphate hydrolases"/>
    <property type="match status" value="1"/>
</dbReference>
<dbReference type="Pfam" id="PF00448">
    <property type="entry name" value="SRP54"/>
    <property type="match status" value="1"/>
</dbReference>
<evidence type="ECO:0000256" key="6">
    <source>
        <dbReference type="ARBA" id="ARBA00022741"/>
    </source>
</evidence>
<evidence type="ECO:0000259" key="14">
    <source>
        <dbReference type="SMART" id="SM00382"/>
    </source>
</evidence>
<evidence type="ECO:0000256" key="8">
    <source>
        <dbReference type="ARBA" id="ARBA00022927"/>
    </source>
</evidence>
<evidence type="ECO:0000313" key="16">
    <source>
        <dbReference type="EMBL" id="TZE83336.1"/>
    </source>
</evidence>
<dbReference type="InterPro" id="IPR003593">
    <property type="entry name" value="AAA+_ATPase"/>
</dbReference>
<dbReference type="EMBL" id="VTPS01000001">
    <property type="protein sequence ID" value="TZE83336.1"/>
    <property type="molecule type" value="Genomic_DNA"/>
</dbReference>
<keyword evidence="7" id="KW-1005">Bacterial flagellum biogenesis</keyword>
<name>A0A5D8QHH2_9THEO</name>
<dbReference type="PANTHER" id="PTHR43134:SF3">
    <property type="entry name" value="FLAGELLAR BIOSYNTHESIS PROTEIN FLHF"/>
    <property type="match status" value="1"/>
</dbReference>
<evidence type="ECO:0000256" key="2">
    <source>
        <dbReference type="ARBA" id="ARBA00008531"/>
    </source>
</evidence>
<evidence type="ECO:0000256" key="13">
    <source>
        <dbReference type="ARBA" id="ARBA00030866"/>
    </source>
</evidence>
<keyword evidence="11" id="KW-1006">Bacterial flagellum protein export</keyword>
<keyword evidence="16" id="KW-0966">Cell projection</keyword>
<keyword evidence="16" id="KW-0282">Flagellum</keyword>
<dbReference type="GO" id="GO:0015031">
    <property type="term" value="P:protein transport"/>
    <property type="evidence" value="ECO:0007669"/>
    <property type="project" value="UniProtKB-KW"/>
</dbReference>
<evidence type="ECO:0000259" key="15">
    <source>
        <dbReference type="SMART" id="SM00962"/>
    </source>
</evidence>
<evidence type="ECO:0000256" key="1">
    <source>
        <dbReference type="ARBA" id="ARBA00004413"/>
    </source>
</evidence>
<dbReference type="FunFam" id="3.40.50.300:FF:000695">
    <property type="entry name" value="Flagellar biosynthesis regulator FlhF"/>
    <property type="match status" value="1"/>
</dbReference>
<dbReference type="PANTHER" id="PTHR43134">
    <property type="entry name" value="SIGNAL RECOGNITION PARTICLE RECEPTOR SUBUNIT ALPHA"/>
    <property type="match status" value="1"/>
</dbReference>
<feature type="domain" description="SRP54-type proteins GTP-binding" evidence="15">
    <location>
        <begin position="152"/>
        <end position="343"/>
    </location>
</feature>
<keyword evidence="16" id="KW-0969">Cilium</keyword>
<dbReference type="GO" id="GO:0005886">
    <property type="term" value="C:plasma membrane"/>
    <property type="evidence" value="ECO:0007669"/>
    <property type="project" value="UniProtKB-SubCell"/>
</dbReference>
<proteinExistence type="inferred from homology"/>
<keyword evidence="10" id="KW-0472">Membrane</keyword>
<dbReference type="Proteomes" id="UP000322976">
    <property type="component" value="Unassembled WGS sequence"/>
</dbReference>
<dbReference type="GO" id="GO:0006614">
    <property type="term" value="P:SRP-dependent cotranslational protein targeting to membrane"/>
    <property type="evidence" value="ECO:0007669"/>
    <property type="project" value="InterPro"/>
</dbReference>
<dbReference type="GO" id="GO:0003924">
    <property type="term" value="F:GTPase activity"/>
    <property type="evidence" value="ECO:0007669"/>
    <property type="project" value="InterPro"/>
</dbReference>
<dbReference type="AlphaFoldDB" id="A0A5D8QHH2"/>
<protein>
    <recommendedName>
        <fullName evidence="3">Flagellar biosynthesis protein FlhF</fullName>
    </recommendedName>
    <alternativeName>
        <fullName evidence="13">Flagella-associated GTP-binding protein</fullName>
    </alternativeName>
</protein>
<sequence>MKIKKYIADDMQKAFIMIKEDLGKDAVILSSQKVRKKGIAGYFSRPVFEVIAAVDEEAGKKEFHEELSIKKLEYKINELQNMLKNNTKPEELAIQEHNLIKKIRNAGVSNDIIELIKNNIILDDSESSIYKVGDMFLNILKKPDLIKIENKPTSVLFVGPTGVGKTTTIAKLASNMVLKEKLKVALLTMDTYRIAAVEQIKKYGDILGIPTKVINNPLEITAALKEYKDFDLVLIDTAGRNHKNDYQLDEIKSLLKIYHISRVYLVLSLTTKDDDLKEIVDRYRFIENYSLLFTKQDETTNIGGIINVCYASGKSPSYVTNGQRVPDDITVFNPEQYVKELLRG</sequence>
<keyword evidence="5" id="KW-1003">Cell membrane</keyword>
<keyword evidence="4" id="KW-0813">Transport</keyword>
<evidence type="ECO:0000256" key="11">
    <source>
        <dbReference type="ARBA" id="ARBA00023225"/>
    </source>
</evidence>
<dbReference type="SMART" id="SM00962">
    <property type="entry name" value="SRP54"/>
    <property type="match status" value="1"/>
</dbReference>
<dbReference type="InterPro" id="IPR027417">
    <property type="entry name" value="P-loop_NTPase"/>
</dbReference>
<dbReference type="CDD" id="cd17873">
    <property type="entry name" value="FlhF"/>
    <property type="match status" value="1"/>
</dbReference>
<dbReference type="Gene3D" id="3.40.50.300">
    <property type="entry name" value="P-loop containing nucleotide triphosphate hydrolases"/>
    <property type="match status" value="1"/>
</dbReference>
<dbReference type="GO" id="GO:0044781">
    <property type="term" value="P:bacterial-type flagellum organization"/>
    <property type="evidence" value="ECO:0007669"/>
    <property type="project" value="UniProtKB-KW"/>
</dbReference>
<feature type="domain" description="AAA+ ATPase" evidence="14">
    <location>
        <begin position="151"/>
        <end position="290"/>
    </location>
</feature>
<dbReference type="InterPro" id="IPR000897">
    <property type="entry name" value="SRP54_GTPase_dom"/>
</dbReference>
<keyword evidence="6" id="KW-0547">Nucleotide-binding</keyword>
<evidence type="ECO:0000256" key="5">
    <source>
        <dbReference type="ARBA" id="ARBA00022475"/>
    </source>
</evidence>
<evidence type="ECO:0000256" key="3">
    <source>
        <dbReference type="ARBA" id="ARBA00014919"/>
    </source>
</evidence>
<dbReference type="InterPro" id="IPR047040">
    <property type="entry name" value="FlhF__GTPase_dom"/>
</dbReference>
<reference evidence="16 17" key="1">
    <citation type="submission" date="2019-08" db="EMBL/GenBank/DDBJ databases">
        <title>Calorimonas adulescens gen. nov., sp. nov., an anaerobic thermophilic bacterium from Sakhalin hot spring.</title>
        <authorList>
            <person name="Khomyakova M.A."/>
            <person name="Merkel A.Y."/>
            <person name="Novikov A."/>
            <person name="Bonch-Osmolovskaya E.A."/>
            <person name="Slobodkin A.I."/>
        </authorList>
    </citation>
    <scope>NUCLEOTIDE SEQUENCE [LARGE SCALE GENOMIC DNA]</scope>
    <source>
        <strain evidence="16 17">A05MB</strain>
    </source>
</reference>
<keyword evidence="8" id="KW-0653">Protein transport</keyword>
<comment type="similarity">
    <text evidence="2">Belongs to the GTP-binding SRP family.</text>
</comment>
<evidence type="ECO:0000256" key="7">
    <source>
        <dbReference type="ARBA" id="ARBA00022795"/>
    </source>
</evidence>
<dbReference type="GO" id="GO:0005047">
    <property type="term" value="F:signal recognition particle binding"/>
    <property type="evidence" value="ECO:0007669"/>
    <property type="project" value="TreeGrafter"/>
</dbReference>
<comment type="function">
    <text evidence="12">Necessary for flagellar biosynthesis. May be involved in translocation of the flagellum.</text>
</comment>
<organism evidence="16 17">
    <name type="scientific">Calorimonas adulescens</name>
    <dbReference type="NCBI Taxonomy" id="2606906"/>
    <lineage>
        <taxon>Bacteria</taxon>
        <taxon>Bacillati</taxon>
        <taxon>Bacillota</taxon>
        <taxon>Clostridia</taxon>
        <taxon>Thermoanaerobacterales</taxon>
        <taxon>Thermoanaerobacteraceae</taxon>
        <taxon>Calorimonas</taxon>
    </lineage>
</organism>
<accession>A0A5D8QHH2</accession>
<evidence type="ECO:0000256" key="4">
    <source>
        <dbReference type="ARBA" id="ARBA00022448"/>
    </source>
</evidence>
<dbReference type="SMART" id="SM00382">
    <property type="entry name" value="AAA"/>
    <property type="match status" value="1"/>
</dbReference>
<evidence type="ECO:0000313" key="17">
    <source>
        <dbReference type="Proteomes" id="UP000322976"/>
    </source>
</evidence>
<evidence type="ECO:0000256" key="9">
    <source>
        <dbReference type="ARBA" id="ARBA00023134"/>
    </source>
</evidence>
<comment type="caution">
    <text evidence="16">The sequence shown here is derived from an EMBL/GenBank/DDBJ whole genome shotgun (WGS) entry which is preliminary data.</text>
</comment>
<dbReference type="Gene3D" id="1.20.120.1380">
    <property type="entry name" value="Flagellar FlhF biosynthesis protein, N domain"/>
    <property type="match status" value="1"/>
</dbReference>
<keyword evidence="9" id="KW-0342">GTP-binding</keyword>
<keyword evidence="17" id="KW-1185">Reference proteome</keyword>
<dbReference type="GO" id="GO:0005525">
    <property type="term" value="F:GTP binding"/>
    <property type="evidence" value="ECO:0007669"/>
    <property type="project" value="UniProtKB-KW"/>
</dbReference>
<evidence type="ECO:0000256" key="10">
    <source>
        <dbReference type="ARBA" id="ARBA00023136"/>
    </source>
</evidence>
<evidence type="ECO:0000256" key="12">
    <source>
        <dbReference type="ARBA" id="ARBA00025337"/>
    </source>
</evidence>
<gene>
    <name evidence="16" type="ORF">FWJ32_00160</name>
</gene>